<dbReference type="InterPro" id="IPR043428">
    <property type="entry name" value="LivM-like"/>
</dbReference>
<evidence type="ECO:0000256" key="3">
    <source>
        <dbReference type="ARBA" id="ARBA00022692"/>
    </source>
</evidence>
<dbReference type="CDD" id="cd06581">
    <property type="entry name" value="TM_PBP1_LivM_like"/>
    <property type="match status" value="1"/>
</dbReference>
<feature type="transmembrane region" description="Helical" evidence="6">
    <location>
        <begin position="181"/>
        <end position="200"/>
    </location>
</feature>
<evidence type="ECO:0000256" key="1">
    <source>
        <dbReference type="ARBA" id="ARBA00004651"/>
    </source>
</evidence>
<evidence type="ECO:0000256" key="5">
    <source>
        <dbReference type="ARBA" id="ARBA00023136"/>
    </source>
</evidence>
<evidence type="ECO:0000256" key="6">
    <source>
        <dbReference type="SAM" id="Phobius"/>
    </source>
</evidence>
<feature type="transmembrane region" description="Helical" evidence="6">
    <location>
        <begin position="51"/>
        <end position="75"/>
    </location>
</feature>
<evidence type="ECO:0000256" key="2">
    <source>
        <dbReference type="ARBA" id="ARBA00022475"/>
    </source>
</evidence>
<sequence length="337" mass="36399">MKTSRQDDPTQLISSVFTGRGLLRDSVIYWIVVAGLALLGALIGDNYIRHVFILVFIWCIVIASWDLILGYAGIFNYAQLVFFAVGAYSSAMLSIYAGFTPLLSIACAAIFGGAVGALIAIPSLRLKGEYVALFTFAVHLALPPVIQQGKAIGMGGHTGLLGVPWLNLFGYQVSTIDKLTWFWVSLAFGAVCVYVIYFVVLRGRMGLAFVAMRDAGTFAQSIGVNENKYKFLAFVVSAVFTAIAGGIYAHYTTVVTPKILGTEFFLMAMVMIAVGGMGRFPGAILGVFVVVIGNELLRSFDDYRLLLLGVAVVVLVIFFPNGLAGLTRRRRADGDRA</sequence>
<dbReference type="PANTHER" id="PTHR30482:SF10">
    <property type="entry name" value="HIGH-AFFINITY BRANCHED-CHAIN AMINO ACID TRANSPORT PROTEIN BRAE"/>
    <property type="match status" value="1"/>
</dbReference>
<dbReference type="GO" id="GO:0005886">
    <property type="term" value="C:plasma membrane"/>
    <property type="evidence" value="ECO:0007669"/>
    <property type="project" value="UniProtKB-SubCell"/>
</dbReference>
<dbReference type="OrthoDB" id="9810505at2"/>
<proteinExistence type="predicted"/>
<evidence type="ECO:0000313" key="7">
    <source>
        <dbReference type="EMBL" id="SNT76166.1"/>
    </source>
</evidence>
<feature type="transmembrane region" description="Helical" evidence="6">
    <location>
        <begin position="264"/>
        <end position="293"/>
    </location>
</feature>
<feature type="transmembrane region" description="Helical" evidence="6">
    <location>
        <begin position="95"/>
        <end position="121"/>
    </location>
</feature>
<evidence type="ECO:0000313" key="8">
    <source>
        <dbReference type="Proteomes" id="UP000198307"/>
    </source>
</evidence>
<feature type="transmembrane region" description="Helical" evidence="6">
    <location>
        <begin position="27"/>
        <end position="44"/>
    </location>
</feature>
<keyword evidence="3 6" id="KW-0812">Transmembrane</keyword>
<reference evidence="7 8" key="1">
    <citation type="submission" date="2017-07" db="EMBL/GenBank/DDBJ databases">
        <authorList>
            <person name="Sun Z.S."/>
            <person name="Albrecht U."/>
            <person name="Echele G."/>
            <person name="Lee C.C."/>
        </authorList>
    </citation>
    <scope>NUCLEOTIDE SEQUENCE [LARGE SCALE GENOMIC DNA]</scope>
    <source>
        <strain evidence="7 8">DSM 14827</strain>
    </source>
</reference>
<dbReference type="PANTHER" id="PTHR30482">
    <property type="entry name" value="HIGH-AFFINITY BRANCHED-CHAIN AMINO ACID TRANSPORT SYSTEM PERMEASE"/>
    <property type="match status" value="1"/>
</dbReference>
<dbReference type="Proteomes" id="UP000198307">
    <property type="component" value="Unassembled WGS sequence"/>
</dbReference>
<dbReference type="Pfam" id="PF02653">
    <property type="entry name" value="BPD_transp_2"/>
    <property type="match status" value="1"/>
</dbReference>
<keyword evidence="8" id="KW-1185">Reference proteome</keyword>
<protein>
    <submittedName>
        <fullName evidence="7">Amino acid/amide ABC transporter membrane protein 2, HAAT family</fullName>
    </submittedName>
</protein>
<evidence type="ECO:0000256" key="4">
    <source>
        <dbReference type="ARBA" id="ARBA00022989"/>
    </source>
</evidence>
<dbReference type="InterPro" id="IPR001851">
    <property type="entry name" value="ABC_transp_permease"/>
</dbReference>
<accession>A0A239Q1N6</accession>
<feature type="transmembrane region" description="Helical" evidence="6">
    <location>
        <begin position="231"/>
        <end position="252"/>
    </location>
</feature>
<feature type="transmembrane region" description="Helical" evidence="6">
    <location>
        <begin position="305"/>
        <end position="326"/>
    </location>
</feature>
<dbReference type="RefSeq" id="WP_089345499.1">
    <property type="nucleotide sequence ID" value="NZ_CP067130.1"/>
</dbReference>
<gene>
    <name evidence="7" type="ORF">SAMN05444959_11631</name>
</gene>
<dbReference type="GO" id="GO:0015658">
    <property type="term" value="F:branched-chain amino acid transmembrane transporter activity"/>
    <property type="evidence" value="ECO:0007669"/>
    <property type="project" value="InterPro"/>
</dbReference>
<dbReference type="AlphaFoldDB" id="A0A239Q1N6"/>
<organism evidence="7 8">
    <name type="scientific">Paracoccus seriniphilus</name>
    <dbReference type="NCBI Taxonomy" id="184748"/>
    <lineage>
        <taxon>Bacteria</taxon>
        <taxon>Pseudomonadati</taxon>
        <taxon>Pseudomonadota</taxon>
        <taxon>Alphaproteobacteria</taxon>
        <taxon>Rhodobacterales</taxon>
        <taxon>Paracoccaceae</taxon>
        <taxon>Paracoccus</taxon>
    </lineage>
</organism>
<dbReference type="EMBL" id="FZQB01000016">
    <property type="protein sequence ID" value="SNT76166.1"/>
    <property type="molecule type" value="Genomic_DNA"/>
</dbReference>
<comment type="subcellular location">
    <subcellularLocation>
        <location evidence="1">Cell membrane</location>
        <topology evidence="1">Multi-pass membrane protein</topology>
    </subcellularLocation>
</comment>
<keyword evidence="2" id="KW-1003">Cell membrane</keyword>
<name>A0A239Q1N6_9RHOB</name>
<keyword evidence="5 6" id="KW-0472">Membrane</keyword>
<keyword evidence="4 6" id="KW-1133">Transmembrane helix</keyword>